<dbReference type="EMBL" id="CP011542">
    <property type="protein sequence ID" value="AKK04724.1"/>
    <property type="molecule type" value="Genomic_DNA"/>
</dbReference>
<feature type="domain" description="DUF4143" evidence="1">
    <location>
        <begin position="204"/>
        <end position="367"/>
    </location>
</feature>
<reference evidence="2 3" key="1">
    <citation type="journal article" date="2015" name="Genome Announc.">
        <title>Complete Genome Sequence of the Type Strain Corynebacterium mustelae DSM 45274, Isolated from Various Tissues of a Male Ferret with Lethal Sepsis.</title>
        <authorList>
            <person name="Ruckert C."/>
            <person name="Eimer J."/>
            <person name="Winkler A."/>
            <person name="Tauch A."/>
        </authorList>
    </citation>
    <scope>NUCLEOTIDE SEQUENCE [LARGE SCALE GENOMIC DNA]</scope>
    <source>
        <strain evidence="2 3">DSM 45274</strain>
    </source>
</reference>
<gene>
    <name evidence="2" type="ORF">CMUST_01895</name>
</gene>
<dbReference type="KEGG" id="cmv:CMUST_01895"/>
<dbReference type="PANTHER" id="PTHR43566:SF2">
    <property type="entry name" value="DUF4143 DOMAIN-CONTAINING PROTEIN"/>
    <property type="match status" value="1"/>
</dbReference>
<name>A0A0G3GUB1_9CORY</name>
<evidence type="ECO:0000259" key="1">
    <source>
        <dbReference type="Pfam" id="PF13635"/>
    </source>
</evidence>
<dbReference type="AlphaFoldDB" id="A0A0G3GUB1"/>
<dbReference type="PANTHER" id="PTHR43566">
    <property type="entry name" value="CONSERVED PROTEIN"/>
    <property type="match status" value="1"/>
</dbReference>
<dbReference type="PATRIC" id="fig|571915.4.peg.399"/>
<dbReference type="OrthoDB" id="128089at2"/>
<dbReference type="RefSeq" id="WP_047261092.1">
    <property type="nucleotide sequence ID" value="NZ_CP011542.1"/>
</dbReference>
<dbReference type="InterPro" id="IPR025420">
    <property type="entry name" value="DUF4143"/>
</dbReference>
<evidence type="ECO:0000313" key="3">
    <source>
        <dbReference type="Proteomes" id="UP000035199"/>
    </source>
</evidence>
<protein>
    <submittedName>
        <fullName evidence="2">Putative ATPase (AAA+ superfamily)</fullName>
    </submittedName>
</protein>
<dbReference type="Pfam" id="PF13635">
    <property type="entry name" value="DUF4143"/>
    <property type="match status" value="1"/>
</dbReference>
<dbReference type="STRING" id="571915.CMUST_01895"/>
<accession>A0A0G3GUB1</accession>
<organism evidence="2 3">
    <name type="scientific">Corynebacterium mustelae</name>
    <dbReference type="NCBI Taxonomy" id="571915"/>
    <lineage>
        <taxon>Bacteria</taxon>
        <taxon>Bacillati</taxon>
        <taxon>Actinomycetota</taxon>
        <taxon>Actinomycetes</taxon>
        <taxon>Mycobacteriales</taxon>
        <taxon>Corynebacteriaceae</taxon>
        <taxon>Corynebacterium</taxon>
    </lineage>
</organism>
<dbReference type="Proteomes" id="UP000035199">
    <property type="component" value="Chromosome"/>
</dbReference>
<keyword evidence="3" id="KW-1185">Reference proteome</keyword>
<reference evidence="3" key="2">
    <citation type="submission" date="2015-05" db="EMBL/GenBank/DDBJ databases">
        <title>Complete genome sequence of Corynebacterium mustelae DSM 45274, isolated from various tissues of a male ferret with lethal sepsis.</title>
        <authorList>
            <person name="Ruckert C."/>
            <person name="Albersmeier A."/>
            <person name="Winkler A."/>
            <person name="Tauch A."/>
        </authorList>
    </citation>
    <scope>NUCLEOTIDE SEQUENCE [LARGE SCALE GENOMIC DNA]</scope>
    <source>
        <strain evidence="3">DSM 45274</strain>
    </source>
</reference>
<sequence>METNLLLGENYIPRVVDTQVARALSISGAVLIEGPRGSGKTFTGLRHASSAVFLDDPKTQQLIDIDPQYPLQGKPPHLIDEWQLEPYVWNQMRRAVDRQQGFGQFILTGSAVPSDDITRHTGAARFLRIRERTMTWEEKGKSKPAIFFDELFQGQLPHTDPMQWSVEENIDALLTSGFPAQRKLSLEDAGQVLGAYLEEIAHADIPRLAEIRLDAEVIRHLLQSIARNVATEMSITTLRKDILTVAPSIQNETIAHLVGLLERVFVVESVPAWAPKLRSKARLRTSRKYHLADASLAAAALYAGAKTLREDPETLGFLFESAVIHDLTVMAEAMGGRLYHYRDSNGYEIDAVIQLPDGRWGAVEVKLGYRSVEGGIERLAKAVEQIDSQQPPSFMSVISGTGMTYTAPNGVSTFPHLSLGFHKGLLN</sequence>
<evidence type="ECO:0000313" key="2">
    <source>
        <dbReference type="EMBL" id="AKK04724.1"/>
    </source>
</evidence>
<proteinExistence type="predicted"/>